<sequence>MTDIPQPGPGDAARAEQEFRQFYRANYDAVRRWVRWEAPDVDDEEIAADAFFKTWERWGRVAEPRPFVFRVARHGMLNGRRKARRQAPPVAPDDGHAALVPPPADGHTRREFHEALHEVDRLPPQLREAVKLDAFGLSIGEIAEVIGCGKKTVSNYLWQARQRLSCPGAAAGGDDRSGGSDPGGRQDRGDA</sequence>
<evidence type="ECO:0000313" key="9">
    <source>
        <dbReference type="EMBL" id="MBM7815010.1"/>
    </source>
</evidence>
<evidence type="ECO:0000256" key="2">
    <source>
        <dbReference type="ARBA" id="ARBA00023015"/>
    </source>
</evidence>
<dbReference type="GO" id="GO:0016987">
    <property type="term" value="F:sigma factor activity"/>
    <property type="evidence" value="ECO:0007669"/>
    <property type="project" value="UniProtKB-KW"/>
</dbReference>
<dbReference type="InterPro" id="IPR039425">
    <property type="entry name" value="RNA_pol_sigma-70-like"/>
</dbReference>
<reference evidence="9 12" key="1">
    <citation type="submission" date="2021-01" db="EMBL/GenBank/DDBJ databases">
        <title>Sequencing the genomes of 1000 actinobacteria strains.</title>
        <authorList>
            <person name="Klenk H.-P."/>
        </authorList>
    </citation>
    <scope>NUCLEOTIDE SEQUENCE [LARGE SCALE GENOMIC DNA]</scope>
    <source>
        <strain evidence="9 12">DSM 44581</strain>
    </source>
</reference>
<dbReference type="PANTHER" id="PTHR43133">
    <property type="entry name" value="RNA POLYMERASE ECF-TYPE SIGMA FACTO"/>
    <property type="match status" value="1"/>
</dbReference>
<proteinExistence type="inferred from homology"/>
<keyword evidence="12" id="KW-1185">Reference proteome</keyword>
<dbReference type="SUPFAM" id="SSF88946">
    <property type="entry name" value="Sigma2 domain of RNA polymerase sigma factors"/>
    <property type="match status" value="1"/>
</dbReference>
<dbReference type="PANTHER" id="PTHR43133:SF8">
    <property type="entry name" value="RNA POLYMERASE SIGMA FACTOR HI_1459-RELATED"/>
    <property type="match status" value="1"/>
</dbReference>
<dbReference type="Gene3D" id="1.10.10.10">
    <property type="entry name" value="Winged helix-like DNA-binding domain superfamily/Winged helix DNA-binding domain"/>
    <property type="match status" value="1"/>
</dbReference>
<organism evidence="10 11">
    <name type="scientific">Saccharothrix algeriensis</name>
    <dbReference type="NCBI Taxonomy" id="173560"/>
    <lineage>
        <taxon>Bacteria</taxon>
        <taxon>Bacillati</taxon>
        <taxon>Actinomycetota</taxon>
        <taxon>Actinomycetes</taxon>
        <taxon>Pseudonocardiales</taxon>
        <taxon>Pseudonocardiaceae</taxon>
        <taxon>Saccharothrix</taxon>
    </lineage>
</organism>
<reference evidence="10" key="2">
    <citation type="submission" date="2021-04" db="EMBL/GenBank/DDBJ databases">
        <title>Saccharothrix algeriensis WGS.</title>
        <authorList>
            <person name="Stuskova K."/>
            <person name="Hakalova E."/>
            <person name="Tebbal A.B."/>
            <person name="Eichmeier A."/>
        </authorList>
    </citation>
    <scope>NUCLEOTIDE SEQUENCE</scope>
    <source>
        <strain evidence="10">NRRL B-24137</strain>
    </source>
</reference>
<keyword evidence="5" id="KW-0804">Transcription</keyword>
<dbReference type="InterPro" id="IPR013324">
    <property type="entry name" value="RNA_pol_sigma_r3/r4-like"/>
</dbReference>
<feature type="region of interest" description="Disordered" evidence="6">
    <location>
        <begin position="167"/>
        <end position="191"/>
    </location>
</feature>
<keyword evidence="2" id="KW-0805">Transcription regulation</keyword>
<dbReference type="InterPro" id="IPR036388">
    <property type="entry name" value="WH-like_DNA-bd_sf"/>
</dbReference>
<evidence type="ECO:0000313" key="11">
    <source>
        <dbReference type="Proteomes" id="UP000671828"/>
    </source>
</evidence>
<dbReference type="InterPro" id="IPR013249">
    <property type="entry name" value="RNA_pol_sigma70_r4_t2"/>
</dbReference>
<dbReference type="NCBIfam" id="TIGR02937">
    <property type="entry name" value="sigma70-ECF"/>
    <property type="match status" value="1"/>
</dbReference>
<dbReference type="RefSeq" id="WP_204845585.1">
    <property type="nucleotide sequence ID" value="NZ_JAFBCL010000001.1"/>
</dbReference>
<evidence type="ECO:0000313" key="10">
    <source>
        <dbReference type="EMBL" id="QTR03265.1"/>
    </source>
</evidence>
<dbReference type="InterPro" id="IPR014284">
    <property type="entry name" value="RNA_pol_sigma-70_dom"/>
</dbReference>
<name>A0A8T8HXG0_9PSEU</name>
<evidence type="ECO:0000256" key="5">
    <source>
        <dbReference type="ARBA" id="ARBA00023163"/>
    </source>
</evidence>
<comment type="similarity">
    <text evidence="1">Belongs to the sigma-70 factor family. ECF subfamily.</text>
</comment>
<keyword evidence="4" id="KW-0238">DNA-binding</keyword>
<evidence type="ECO:0000259" key="8">
    <source>
        <dbReference type="Pfam" id="PF08281"/>
    </source>
</evidence>
<dbReference type="GO" id="GO:0006352">
    <property type="term" value="P:DNA-templated transcription initiation"/>
    <property type="evidence" value="ECO:0007669"/>
    <property type="project" value="InterPro"/>
</dbReference>
<evidence type="ECO:0000256" key="4">
    <source>
        <dbReference type="ARBA" id="ARBA00023125"/>
    </source>
</evidence>
<dbReference type="Gene3D" id="1.10.1740.10">
    <property type="match status" value="1"/>
</dbReference>
<dbReference type="InterPro" id="IPR007627">
    <property type="entry name" value="RNA_pol_sigma70_r2"/>
</dbReference>
<evidence type="ECO:0000256" key="3">
    <source>
        <dbReference type="ARBA" id="ARBA00023082"/>
    </source>
</evidence>
<dbReference type="GO" id="GO:0003677">
    <property type="term" value="F:DNA binding"/>
    <property type="evidence" value="ECO:0007669"/>
    <property type="project" value="UniProtKB-KW"/>
</dbReference>
<feature type="domain" description="RNA polymerase sigma-70 region 2" evidence="7">
    <location>
        <begin position="22"/>
        <end position="85"/>
    </location>
</feature>
<dbReference type="AlphaFoldDB" id="A0A8T8HXG0"/>
<dbReference type="Proteomes" id="UP001195724">
    <property type="component" value="Unassembled WGS sequence"/>
</dbReference>
<dbReference type="Proteomes" id="UP000671828">
    <property type="component" value="Chromosome"/>
</dbReference>
<feature type="compositionally biased region" description="Basic and acidic residues" evidence="6">
    <location>
        <begin position="173"/>
        <end position="191"/>
    </location>
</feature>
<dbReference type="Pfam" id="PF04542">
    <property type="entry name" value="Sigma70_r2"/>
    <property type="match status" value="1"/>
</dbReference>
<feature type="domain" description="RNA polymerase sigma factor 70 region 4 type 2" evidence="8">
    <location>
        <begin position="117"/>
        <end position="164"/>
    </location>
</feature>
<evidence type="ECO:0000256" key="1">
    <source>
        <dbReference type="ARBA" id="ARBA00010641"/>
    </source>
</evidence>
<dbReference type="InterPro" id="IPR013325">
    <property type="entry name" value="RNA_pol_sigma_r2"/>
</dbReference>
<evidence type="ECO:0000259" key="7">
    <source>
        <dbReference type="Pfam" id="PF04542"/>
    </source>
</evidence>
<keyword evidence="3" id="KW-0731">Sigma factor</keyword>
<evidence type="ECO:0000256" key="6">
    <source>
        <dbReference type="SAM" id="MobiDB-lite"/>
    </source>
</evidence>
<dbReference type="SUPFAM" id="SSF88659">
    <property type="entry name" value="Sigma3 and sigma4 domains of RNA polymerase sigma factors"/>
    <property type="match status" value="1"/>
</dbReference>
<dbReference type="EMBL" id="JAFBCL010000001">
    <property type="protein sequence ID" value="MBM7815010.1"/>
    <property type="molecule type" value="Genomic_DNA"/>
</dbReference>
<dbReference type="Pfam" id="PF08281">
    <property type="entry name" value="Sigma70_r4_2"/>
    <property type="match status" value="1"/>
</dbReference>
<dbReference type="EMBL" id="CP072788">
    <property type="protein sequence ID" value="QTR03265.1"/>
    <property type="molecule type" value="Genomic_DNA"/>
</dbReference>
<protein>
    <submittedName>
        <fullName evidence="10">RNA polymerase sigma factor</fullName>
    </submittedName>
    <submittedName>
        <fullName evidence="9">RNA polymerase sigma-70 factor (ECF subfamily)</fullName>
    </submittedName>
</protein>
<evidence type="ECO:0000313" key="12">
    <source>
        <dbReference type="Proteomes" id="UP001195724"/>
    </source>
</evidence>
<gene>
    <name evidence="10" type="ORF">J7S33_30730</name>
    <name evidence="9" type="ORF">JOE68_005875</name>
</gene>
<accession>A0A8T8HXG0</accession>